<sequence>MHHCVLCDQRFASETALQQHRRDSPMHKKSLECKICNRMFGSEEALKQHRRDAPAHTGTFDCEACNRFFGSAGALKQHQSDSPTHRIPAQTPAVDDLKRSSSQASESPDPKTGHHPRGSGDFRRDSGVFPNKPTKKESSNRKVETQEFFTFPELHQSVAEAIAPHTTSLWFYETNHDSRYDRNHSTKVIGQFTCTKTSCRNRWGSKIVAVWIKRHARNHYSAVVYNQKCRTCGFLGHLKMDEECYTERVAYRLKKWAGVHMEQPPFEPKKGPPHEIELCEGCKRGVCPQIRDSEEH</sequence>
<dbReference type="GO" id="GO:0008270">
    <property type="term" value="F:zinc ion binding"/>
    <property type="evidence" value="ECO:0007669"/>
    <property type="project" value="UniProtKB-KW"/>
</dbReference>
<feature type="compositionally biased region" description="Basic and acidic residues" evidence="6">
    <location>
        <begin position="108"/>
        <end position="126"/>
    </location>
</feature>
<feature type="region of interest" description="Disordered" evidence="6">
    <location>
        <begin position="76"/>
        <end position="143"/>
    </location>
</feature>
<dbReference type="PROSITE" id="PS50157">
    <property type="entry name" value="ZINC_FINGER_C2H2_2"/>
    <property type="match status" value="3"/>
</dbReference>
<feature type="domain" description="C2H2-type" evidence="7">
    <location>
        <begin position="2"/>
        <end position="32"/>
    </location>
</feature>
<organism evidence="8 9">
    <name type="scientific">Didymella exigua CBS 183.55</name>
    <dbReference type="NCBI Taxonomy" id="1150837"/>
    <lineage>
        <taxon>Eukaryota</taxon>
        <taxon>Fungi</taxon>
        <taxon>Dikarya</taxon>
        <taxon>Ascomycota</taxon>
        <taxon>Pezizomycotina</taxon>
        <taxon>Dothideomycetes</taxon>
        <taxon>Pleosporomycetidae</taxon>
        <taxon>Pleosporales</taxon>
        <taxon>Pleosporineae</taxon>
        <taxon>Didymellaceae</taxon>
        <taxon>Didymella</taxon>
    </lineage>
</organism>
<dbReference type="AlphaFoldDB" id="A0A6A5S8F4"/>
<dbReference type="InterPro" id="IPR027377">
    <property type="entry name" value="ZAR1/RTP1-5-like_Znf-3CxxC"/>
</dbReference>
<dbReference type="SMART" id="SM00355">
    <property type="entry name" value="ZnF_C2H2"/>
    <property type="match status" value="3"/>
</dbReference>
<keyword evidence="1" id="KW-0479">Metal-binding</keyword>
<dbReference type="RefSeq" id="XP_033454035.1">
    <property type="nucleotide sequence ID" value="XM_033590953.1"/>
</dbReference>
<protein>
    <recommendedName>
        <fullName evidence="7">C2H2-type domain-containing protein</fullName>
    </recommendedName>
</protein>
<keyword evidence="2" id="KW-0677">Repeat</keyword>
<gene>
    <name evidence="8" type="ORF">M421DRAFT_416142</name>
</gene>
<keyword evidence="3 5" id="KW-0863">Zinc-finger</keyword>
<dbReference type="Gene3D" id="3.30.160.60">
    <property type="entry name" value="Classic Zinc Finger"/>
    <property type="match status" value="1"/>
</dbReference>
<evidence type="ECO:0000313" key="8">
    <source>
        <dbReference type="EMBL" id="KAF1933787.1"/>
    </source>
</evidence>
<dbReference type="PANTHER" id="PTHR24379:SF121">
    <property type="entry name" value="C2H2-TYPE DOMAIN-CONTAINING PROTEIN"/>
    <property type="match status" value="1"/>
</dbReference>
<dbReference type="InterPro" id="IPR036236">
    <property type="entry name" value="Znf_C2H2_sf"/>
</dbReference>
<dbReference type="Pfam" id="PF13695">
    <property type="entry name" value="Zn_ribbon_3CxxC"/>
    <property type="match status" value="1"/>
</dbReference>
<dbReference type="InterPro" id="IPR013087">
    <property type="entry name" value="Znf_C2H2_type"/>
</dbReference>
<evidence type="ECO:0000256" key="2">
    <source>
        <dbReference type="ARBA" id="ARBA00022737"/>
    </source>
</evidence>
<accession>A0A6A5S8F4</accession>
<dbReference type="SMART" id="SM01328">
    <property type="entry name" value="zf-3CxxC"/>
    <property type="match status" value="1"/>
</dbReference>
<dbReference type="Proteomes" id="UP000800082">
    <property type="component" value="Unassembled WGS sequence"/>
</dbReference>
<feature type="domain" description="C2H2-type" evidence="7">
    <location>
        <begin position="31"/>
        <end position="61"/>
    </location>
</feature>
<dbReference type="OrthoDB" id="8121437at2759"/>
<evidence type="ECO:0000256" key="1">
    <source>
        <dbReference type="ARBA" id="ARBA00022723"/>
    </source>
</evidence>
<dbReference type="Pfam" id="PF12874">
    <property type="entry name" value="zf-met"/>
    <property type="match status" value="2"/>
</dbReference>
<feature type="compositionally biased region" description="Basic and acidic residues" evidence="6">
    <location>
        <begin position="134"/>
        <end position="143"/>
    </location>
</feature>
<evidence type="ECO:0000259" key="7">
    <source>
        <dbReference type="PROSITE" id="PS50157"/>
    </source>
</evidence>
<feature type="domain" description="C2H2-type" evidence="7">
    <location>
        <begin position="60"/>
        <end position="85"/>
    </location>
</feature>
<proteinExistence type="predicted"/>
<evidence type="ECO:0000256" key="5">
    <source>
        <dbReference type="PROSITE-ProRule" id="PRU00042"/>
    </source>
</evidence>
<dbReference type="Pfam" id="PF12171">
    <property type="entry name" value="zf-C2H2_jaz"/>
    <property type="match status" value="1"/>
</dbReference>
<dbReference type="GeneID" id="54348621"/>
<name>A0A6A5S8F4_9PLEO</name>
<reference evidence="8" key="1">
    <citation type="journal article" date="2020" name="Stud. Mycol.">
        <title>101 Dothideomycetes genomes: a test case for predicting lifestyles and emergence of pathogens.</title>
        <authorList>
            <person name="Haridas S."/>
            <person name="Albert R."/>
            <person name="Binder M."/>
            <person name="Bloem J."/>
            <person name="Labutti K."/>
            <person name="Salamov A."/>
            <person name="Andreopoulos B."/>
            <person name="Baker S."/>
            <person name="Barry K."/>
            <person name="Bills G."/>
            <person name="Bluhm B."/>
            <person name="Cannon C."/>
            <person name="Castanera R."/>
            <person name="Culley D."/>
            <person name="Daum C."/>
            <person name="Ezra D."/>
            <person name="Gonzalez J."/>
            <person name="Henrissat B."/>
            <person name="Kuo A."/>
            <person name="Liang C."/>
            <person name="Lipzen A."/>
            <person name="Lutzoni F."/>
            <person name="Magnuson J."/>
            <person name="Mondo S."/>
            <person name="Nolan M."/>
            <person name="Ohm R."/>
            <person name="Pangilinan J."/>
            <person name="Park H.-J."/>
            <person name="Ramirez L."/>
            <person name="Alfaro M."/>
            <person name="Sun H."/>
            <person name="Tritt A."/>
            <person name="Yoshinaga Y."/>
            <person name="Zwiers L.-H."/>
            <person name="Turgeon B."/>
            <person name="Goodwin S."/>
            <person name="Spatafora J."/>
            <person name="Crous P."/>
            <person name="Grigoriev I."/>
        </authorList>
    </citation>
    <scope>NUCLEOTIDE SEQUENCE</scope>
    <source>
        <strain evidence="8">CBS 183.55</strain>
    </source>
</reference>
<keyword evidence="4" id="KW-0862">Zinc</keyword>
<evidence type="ECO:0000256" key="6">
    <source>
        <dbReference type="SAM" id="MobiDB-lite"/>
    </source>
</evidence>
<dbReference type="SUPFAM" id="SSF57667">
    <property type="entry name" value="beta-beta-alpha zinc fingers"/>
    <property type="match status" value="1"/>
</dbReference>
<evidence type="ECO:0000256" key="4">
    <source>
        <dbReference type="ARBA" id="ARBA00022833"/>
    </source>
</evidence>
<evidence type="ECO:0000256" key="3">
    <source>
        <dbReference type="ARBA" id="ARBA00022771"/>
    </source>
</evidence>
<evidence type="ECO:0000313" key="9">
    <source>
        <dbReference type="Proteomes" id="UP000800082"/>
    </source>
</evidence>
<dbReference type="EMBL" id="ML978957">
    <property type="protein sequence ID" value="KAF1933787.1"/>
    <property type="molecule type" value="Genomic_DNA"/>
</dbReference>
<dbReference type="PANTHER" id="PTHR24379">
    <property type="entry name" value="KRAB AND ZINC FINGER DOMAIN-CONTAINING"/>
    <property type="match status" value="1"/>
</dbReference>
<dbReference type="InterPro" id="IPR022755">
    <property type="entry name" value="Znf_C2H2_jaz"/>
</dbReference>
<keyword evidence="9" id="KW-1185">Reference proteome</keyword>